<dbReference type="SMART" id="SM00344">
    <property type="entry name" value="HTH_ASNC"/>
    <property type="match status" value="1"/>
</dbReference>
<feature type="domain" description="HTH asnC-type" evidence="4">
    <location>
        <begin position="4"/>
        <end position="66"/>
    </location>
</feature>
<dbReference type="Pfam" id="PF01037">
    <property type="entry name" value="AsnC_trans_reg"/>
    <property type="match status" value="1"/>
</dbReference>
<evidence type="ECO:0000256" key="1">
    <source>
        <dbReference type="ARBA" id="ARBA00023015"/>
    </source>
</evidence>
<dbReference type="EMBL" id="LAZR01007227">
    <property type="protein sequence ID" value="KKM86608.1"/>
    <property type="molecule type" value="Genomic_DNA"/>
</dbReference>
<dbReference type="InterPro" id="IPR000485">
    <property type="entry name" value="AsnC-type_HTH_dom"/>
</dbReference>
<dbReference type="InterPro" id="IPR036390">
    <property type="entry name" value="WH_DNA-bd_sf"/>
</dbReference>
<dbReference type="Gene3D" id="3.30.70.920">
    <property type="match status" value="1"/>
</dbReference>
<dbReference type="InterPro" id="IPR019885">
    <property type="entry name" value="Tscrpt_reg_HTH_AsnC-type_CS"/>
</dbReference>
<evidence type="ECO:0000256" key="3">
    <source>
        <dbReference type="ARBA" id="ARBA00023163"/>
    </source>
</evidence>
<dbReference type="InterPro" id="IPR019888">
    <property type="entry name" value="Tscrpt_reg_AsnC-like"/>
</dbReference>
<gene>
    <name evidence="5" type="ORF">LCGC14_1277300</name>
</gene>
<dbReference type="GO" id="GO:0043200">
    <property type="term" value="P:response to amino acid"/>
    <property type="evidence" value="ECO:0007669"/>
    <property type="project" value="TreeGrafter"/>
</dbReference>
<dbReference type="InterPro" id="IPR019887">
    <property type="entry name" value="Tscrpt_reg_AsnC/Lrp_C"/>
</dbReference>
<dbReference type="GO" id="GO:0005829">
    <property type="term" value="C:cytosol"/>
    <property type="evidence" value="ECO:0007669"/>
    <property type="project" value="TreeGrafter"/>
</dbReference>
<dbReference type="AlphaFoldDB" id="A0A0F9KY13"/>
<organism evidence="5">
    <name type="scientific">marine sediment metagenome</name>
    <dbReference type="NCBI Taxonomy" id="412755"/>
    <lineage>
        <taxon>unclassified sequences</taxon>
        <taxon>metagenomes</taxon>
        <taxon>ecological metagenomes</taxon>
    </lineage>
</organism>
<comment type="caution">
    <text evidence="5">The sequence shown here is derived from an EMBL/GenBank/DDBJ whole genome shotgun (WGS) entry which is preliminary data.</text>
</comment>
<accession>A0A0F9KY13</accession>
<dbReference type="GO" id="GO:0043565">
    <property type="term" value="F:sequence-specific DNA binding"/>
    <property type="evidence" value="ECO:0007669"/>
    <property type="project" value="InterPro"/>
</dbReference>
<dbReference type="PRINTS" id="PR00033">
    <property type="entry name" value="HTHASNC"/>
</dbReference>
<dbReference type="InterPro" id="IPR036388">
    <property type="entry name" value="WH-like_DNA-bd_sf"/>
</dbReference>
<proteinExistence type="predicted"/>
<dbReference type="InterPro" id="IPR011991">
    <property type="entry name" value="ArsR-like_HTH"/>
</dbReference>
<dbReference type="PROSITE" id="PS00519">
    <property type="entry name" value="HTH_ASNC_1"/>
    <property type="match status" value="1"/>
</dbReference>
<protein>
    <recommendedName>
        <fullName evidence="4">HTH asnC-type domain-containing protein</fullName>
    </recommendedName>
</protein>
<name>A0A0F9KY13_9ZZZZ</name>
<dbReference type="Gene3D" id="1.10.10.10">
    <property type="entry name" value="Winged helix-like DNA-binding domain superfamily/Winged helix DNA-binding domain"/>
    <property type="match status" value="1"/>
</dbReference>
<dbReference type="SUPFAM" id="SSF54909">
    <property type="entry name" value="Dimeric alpha+beta barrel"/>
    <property type="match status" value="1"/>
</dbReference>
<keyword evidence="3" id="KW-0804">Transcription</keyword>
<reference evidence="5" key="1">
    <citation type="journal article" date="2015" name="Nature">
        <title>Complex archaea that bridge the gap between prokaryotes and eukaryotes.</title>
        <authorList>
            <person name="Spang A."/>
            <person name="Saw J.H."/>
            <person name="Jorgensen S.L."/>
            <person name="Zaremba-Niedzwiedzka K."/>
            <person name="Martijn J."/>
            <person name="Lind A.E."/>
            <person name="van Eijk R."/>
            <person name="Schleper C."/>
            <person name="Guy L."/>
            <person name="Ettema T.J."/>
        </authorList>
    </citation>
    <scope>NUCLEOTIDE SEQUENCE</scope>
</reference>
<dbReference type="PANTHER" id="PTHR30154">
    <property type="entry name" value="LEUCINE-RESPONSIVE REGULATORY PROTEIN"/>
    <property type="match status" value="1"/>
</dbReference>
<dbReference type="PROSITE" id="PS50956">
    <property type="entry name" value="HTH_ASNC_2"/>
    <property type="match status" value="1"/>
</dbReference>
<sequence>MLKLDRIDFRILRALSVDGRMTKAALAEKVGLSPSPCWERLRRLEASGLIAGYRAEINLRKIPGAVTVFVTIELDSHAVARFQSFEHTVSKHSEIIGCWAIGGGYDYLVQVVASSIEAYQELMETVLDASDDIARYYSYIVTKTVRSPAAPLHLFSAHADD</sequence>
<keyword evidence="2" id="KW-0238">DNA-binding</keyword>
<evidence type="ECO:0000313" key="5">
    <source>
        <dbReference type="EMBL" id="KKM86608.1"/>
    </source>
</evidence>
<evidence type="ECO:0000259" key="4">
    <source>
        <dbReference type="PROSITE" id="PS50956"/>
    </source>
</evidence>
<keyword evidence="1" id="KW-0805">Transcription regulation</keyword>
<dbReference type="Pfam" id="PF13412">
    <property type="entry name" value="HTH_24"/>
    <property type="match status" value="1"/>
</dbReference>
<evidence type="ECO:0000256" key="2">
    <source>
        <dbReference type="ARBA" id="ARBA00023125"/>
    </source>
</evidence>
<dbReference type="PANTHER" id="PTHR30154:SF34">
    <property type="entry name" value="TRANSCRIPTIONAL REGULATOR AZLB"/>
    <property type="match status" value="1"/>
</dbReference>
<dbReference type="CDD" id="cd00090">
    <property type="entry name" value="HTH_ARSR"/>
    <property type="match status" value="1"/>
</dbReference>
<dbReference type="SUPFAM" id="SSF46785">
    <property type="entry name" value="Winged helix' DNA-binding domain"/>
    <property type="match status" value="1"/>
</dbReference>
<dbReference type="InterPro" id="IPR011008">
    <property type="entry name" value="Dimeric_a/b-barrel"/>
</dbReference>